<dbReference type="EMBL" id="JAATOP010000002">
    <property type="protein sequence ID" value="NIY71372.1"/>
    <property type="molecule type" value="Genomic_DNA"/>
</dbReference>
<proteinExistence type="predicted"/>
<keyword evidence="2" id="KW-1185">Reference proteome</keyword>
<dbReference type="RefSeq" id="WP_167636265.1">
    <property type="nucleotide sequence ID" value="NZ_JAATOP010000002.1"/>
</dbReference>
<dbReference type="Proteomes" id="UP000709466">
    <property type="component" value="Unassembled WGS sequence"/>
</dbReference>
<evidence type="ECO:0000313" key="2">
    <source>
        <dbReference type="Proteomes" id="UP000709466"/>
    </source>
</evidence>
<protein>
    <recommendedName>
        <fullName evidence="3">Flagellar assembly protein FliH</fullName>
    </recommendedName>
</protein>
<evidence type="ECO:0008006" key="3">
    <source>
        <dbReference type="Google" id="ProtNLM"/>
    </source>
</evidence>
<gene>
    <name evidence="1" type="ORF">HCZ30_02865</name>
</gene>
<organism evidence="1 2">
    <name type="scientific">Marivivens donghaensis</name>
    <dbReference type="NCBI Taxonomy" id="1699413"/>
    <lineage>
        <taxon>Bacteria</taxon>
        <taxon>Pseudomonadati</taxon>
        <taxon>Pseudomonadota</taxon>
        <taxon>Alphaproteobacteria</taxon>
        <taxon>Rhodobacterales</taxon>
        <taxon>Paracoccaceae</taxon>
        <taxon>Marivivens group</taxon>
        <taxon>Marivivens</taxon>
    </lineage>
</organism>
<name>A0ABX0VVW5_9RHOB</name>
<comment type="caution">
    <text evidence="1">The sequence shown here is derived from an EMBL/GenBank/DDBJ whole genome shotgun (WGS) entry which is preliminary data.</text>
</comment>
<accession>A0ABX0VVW5</accession>
<evidence type="ECO:0000313" key="1">
    <source>
        <dbReference type="EMBL" id="NIY71372.1"/>
    </source>
</evidence>
<reference evidence="1 2" key="1">
    <citation type="submission" date="2020-03" db="EMBL/GenBank/DDBJ databases">
        <title>Bacterial isolates of synthetic phycosphere.</title>
        <authorList>
            <person name="Fu H."/>
            <person name="Moran M.A."/>
        </authorList>
    </citation>
    <scope>NUCLEOTIDE SEQUENCE [LARGE SCALE GENOMIC DNA]</scope>
    <source>
        <strain evidence="1 2">HF1</strain>
    </source>
</reference>
<sequence length="186" mass="20030">MTLSALLRDFDPAAPETPQQPSADFQTGFEAGYAAAQAEAERKQNRLNDDLVIALSDLGFGYNEARRHIVRSLAPFMDALIGQMIPAMLGKAFAAHVVSALLDPADVAISAAIPVMVHPENVERLAAFAANAPLPLEIRADPQLGPNEARWIVNDQLTAFDLTPLAECVTNSIATIFDENERKAHG</sequence>